<dbReference type="InterPro" id="IPR000572">
    <property type="entry name" value="OxRdtase_Mopterin-bd_dom"/>
</dbReference>
<dbReference type="RefSeq" id="WP_338176732.1">
    <property type="nucleotide sequence ID" value="NZ_JAEKNQ010000019.1"/>
</dbReference>
<dbReference type="GO" id="GO:0008482">
    <property type="term" value="F:sulfite oxidase activity"/>
    <property type="evidence" value="ECO:0007669"/>
    <property type="project" value="TreeGrafter"/>
</dbReference>
<reference evidence="4 5" key="1">
    <citation type="submission" date="2020-10" db="EMBL/GenBank/DDBJ databases">
        <title>Ca. Dormibacterota MAGs.</title>
        <authorList>
            <person name="Montgomery K."/>
        </authorList>
    </citation>
    <scope>NUCLEOTIDE SEQUENCE [LARGE SCALE GENOMIC DNA]</scope>
    <source>
        <strain evidence="4">SC8811_S16_3</strain>
    </source>
</reference>
<keyword evidence="1" id="KW-0812">Transmembrane</keyword>
<organism evidence="4 5">
    <name type="scientific">Candidatus Dormiibacter inghamiae</name>
    <dbReference type="NCBI Taxonomy" id="3127013"/>
    <lineage>
        <taxon>Bacteria</taxon>
        <taxon>Bacillati</taxon>
        <taxon>Candidatus Dormiibacterota</taxon>
        <taxon>Candidatus Dormibacteria</taxon>
        <taxon>Candidatus Dormibacterales</taxon>
        <taxon>Candidatus Dormibacteraceae</taxon>
        <taxon>Candidatus Dormiibacter</taxon>
    </lineage>
</organism>
<dbReference type="Gene3D" id="3.90.420.10">
    <property type="entry name" value="Oxidoreductase, molybdopterin-binding domain"/>
    <property type="match status" value="1"/>
</dbReference>
<keyword evidence="1" id="KW-0472">Membrane</keyword>
<protein>
    <submittedName>
        <fullName evidence="4">Molybdopterin-dependent oxidoreductase</fullName>
    </submittedName>
</protein>
<comment type="caution">
    <text evidence="4">The sequence shown here is derived from an EMBL/GenBank/DDBJ whole genome shotgun (WGS) entry which is preliminary data.</text>
</comment>
<dbReference type="AlphaFoldDB" id="A0A934NGK9"/>
<dbReference type="GO" id="GO:0043546">
    <property type="term" value="F:molybdopterin cofactor binding"/>
    <property type="evidence" value="ECO:0007669"/>
    <property type="project" value="TreeGrafter"/>
</dbReference>
<feature type="transmembrane region" description="Helical" evidence="1">
    <location>
        <begin position="179"/>
        <end position="201"/>
    </location>
</feature>
<gene>
    <name evidence="4" type="ORF">JF888_03775</name>
</gene>
<accession>A0A934NGK9</accession>
<dbReference type="Pfam" id="PF00174">
    <property type="entry name" value="Oxidored_molyb"/>
    <property type="match status" value="1"/>
</dbReference>
<dbReference type="Pfam" id="PF03404">
    <property type="entry name" value="Mo-co_dimer"/>
    <property type="match status" value="1"/>
</dbReference>
<evidence type="ECO:0000256" key="1">
    <source>
        <dbReference type="SAM" id="Phobius"/>
    </source>
</evidence>
<name>A0A934NGK9_9BACT</name>
<sequence>MTAQRRRRPTVLVLLFGLAVGAIFDAVNLLLRVPLGVPSLPEAISDLLVPFIPASVFGRLLGSLGPYGKPIVFASSLIGIALAIGAAVTVYERLVSRLGLVAATTGLFAAGSVLLSLLFWTVLDANAYGGTSAMRRLQALADLAISVAAAAGSAVLLVRLTGVGAERGSGTVDPGRRRVVGGVGAALALLAVGGTGIVLGVRQLVKLSNLGYEGYGTPASALGPITPTKDFYVVSKNIIDPTVDAARWTLVIEGQVNRPLTLTLADVQALPQGESVATLECISNGVGGSLMSTARWEGPKLMDVLATAGVSGKPSHAELSAIDGYYDSVQVEELATRGAILALRMNGEPLPDRHGYPARIVLPGRYGEKQMKWLTRIRLTDNPRTGFYQRQGWSEVGTVRTWSRFDNLKDGQRLAAGRDYAVSGHAFAGSRGVAAVQVSTDNGASWLDARLLEVISQNAWRYFEWTWPASSSGHYQVMVRARDGSGAWQETSYEDIVPKGSSGLHRVSIYVA</sequence>
<dbReference type="InterPro" id="IPR005066">
    <property type="entry name" value="MoCF_OxRdtse_dimer"/>
</dbReference>
<feature type="transmembrane region" description="Helical" evidence="1">
    <location>
        <begin position="98"/>
        <end position="120"/>
    </location>
</feature>
<dbReference type="Gene3D" id="2.60.40.650">
    <property type="match status" value="1"/>
</dbReference>
<feature type="transmembrane region" description="Helical" evidence="1">
    <location>
        <begin position="71"/>
        <end position="91"/>
    </location>
</feature>
<dbReference type="InterPro" id="IPR014756">
    <property type="entry name" value="Ig_E-set"/>
</dbReference>
<dbReference type="GO" id="GO:0020037">
    <property type="term" value="F:heme binding"/>
    <property type="evidence" value="ECO:0007669"/>
    <property type="project" value="TreeGrafter"/>
</dbReference>
<feature type="transmembrane region" description="Helical" evidence="1">
    <location>
        <begin position="12"/>
        <end position="31"/>
    </location>
</feature>
<evidence type="ECO:0000259" key="3">
    <source>
        <dbReference type="Pfam" id="PF03404"/>
    </source>
</evidence>
<evidence type="ECO:0000313" key="4">
    <source>
        <dbReference type="EMBL" id="MBJ7602302.1"/>
    </source>
</evidence>
<dbReference type="SUPFAM" id="SSF56524">
    <property type="entry name" value="Oxidoreductase molybdopterin-binding domain"/>
    <property type="match status" value="1"/>
</dbReference>
<proteinExistence type="predicted"/>
<dbReference type="SUPFAM" id="SSF81296">
    <property type="entry name" value="E set domains"/>
    <property type="match status" value="1"/>
</dbReference>
<keyword evidence="1" id="KW-1133">Transmembrane helix</keyword>
<dbReference type="Proteomes" id="UP000620075">
    <property type="component" value="Unassembled WGS sequence"/>
</dbReference>
<dbReference type="GO" id="GO:0006790">
    <property type="term" value="P:sulfur compound metabolic process"/>
    <property type="evidence" value="ECO:0007669"/>
    <property type="project" value="TreeGrafter"/>
</dbReference>
<feature type="domain" description="Oxidoreductase molybdopterin-binding" evidence="2">
    <location>
        <begin position="241"/>
        <end position="388"/>
    </location>
</feature>
<dbReference type="PANTHER" id="PTHR19372">
    <property type="entry name" value="SULFITE REDUCTASE"/>
    <property type="match status" value="1"/>
</dbReference>
<dbReference type="EMBL" id="JAEKNQ010000019">
    <property type="protein sequence ID" value="MBJ7602302.1"/>
    <property type="molecule type" value="Genomic_DNA"/>
</dbReference>
<evidence type="ECO:0000313" key="5">
    <source>
        <dbReference type="Proteomes" id="UP000620075"/>
    </source>
</evidence>
<feature type="transmembrane region" description="Helical" evidence="1">
    <location>
        <begin position="140"/>
        <end position="158"/>
    </location>
</feature>
<evidence type="ECO:0000259" key="2">
    <source>
        <dbReference type="Pfam" id="PF00174"/>
    </source>
</evidence>
<dbReference type="PANTHER" id="PTHR19372:SF7">
    <property type="entry name" value="SULFITE OXIDASE, MITOCHONDRIAL"/>
    <property type="match status" value="1"/>
</dbReference>
<feature type="domain" description="Moybdenum cofactor oxidoreductase dimerisation" evidence="3">
    <location>
        <begin position="417"/>
        <end position="489"/>
    </location>
</feature>
<dbReference type="InterPro" id="IPR036374">
    <property type="entry name" value="OxRdtase_Mopterin-bd_sf"/>
</dbReference>